<sequence length="126" mass="13391">MVRPLRLSTGKGGQLLAMRRWLLLPLLLARASAGGLDPVTRNDVLCWVPGVVQASVSAVDPARLESYTAKLQVNVRGAPVQVYLTTGANPDAVALNLNRINTVMAWVPAAVPSPAQREAVTRVALT</sequence>
<reference evidence="1 2" key="1">
    <citation type="submission" date="2018-03" db="EMBL/GenBank/DDBJ databases">
        <title>Draft genome of Deinococcus sp. OD32.</title>
        <authorList>
            <person name="Wang X.-P."/>
            <person name="Du Z.-J."/>
        </authorList>
    </citation>
    <scope>NUCLEOTIDE SEQUENCE [LARGE SCALE GENOMIC DNA]</scope>
    <source>
        <strain evidence="1 2">OD32</strain>
    </source>
</reference>
<evidence type="ECO:0000313" key="1">
    <source>
        <dbReference type="EMBL" id="PTA69310.1"/>
    </source>
</evidence>
<comment type="caution">
    <text evidence="1">The sequence shown here is derived from an EMBL/GenBank/DDBJ whole genome shotgun (WGS) entry which is preliminary data.</text>
</comment>
<evidence type="ECO:0000313" key="2">
    <source>
        <dbReference type="Proteomes" id="UP000240317"/>
    </source>
</evidence>
<name>A0A2T3WBM4_9DEIO</name>
<dbReference type="Proteomes" id="UP000240317">
    <property type="component" value="Unassembled WGS sequence"/>
</dbReference>
<accession>A0A2T3WBM4</accession>
<dbReference type="RefSeq" id="WP_107136620.1">
    <property type="nucleotide sequence ID" value="NZ_PYSV01000002.1"/>
</dbReference>
<dbReference type="AlphaFoldDB" id="A0A2T3WBM4"/>
<gene>
    <name evidence="1" type="ORF">C8263_02965</name>
</gene>
<keyword evidence="2" id="KW-1185">Reference proteome</keyword>
<proteinExistence type="predicted"/>
<protein>
    <submittedName>
        <fullName evidence="1">Uncharacterized protein</fullName>
    </submittedName>
</protein>
<organism evidence="1 2">
    <name type="scientific">Deinococcus arcticus</name>
    <dbReference type="NCBI Taxonomy" id="2136176"/>
    <lineage>
        <taxon>Bacteria</taxon>
        <taxon>Thermotogati</taxon>
        <taxon>Deinococcota</taxon>
        <taxon>Deinococci</taxon>
        <taxon>Deinococcales</taxon>
        <taxon>Deinococcaceae</taxon>
        <taxon>Deinococcus</taxon>
    </lineage>
</organism>
<dbReference type="EMBL" id="PYSV01000002">
    <property type="protein sequence ID" value="PTA69310.1"/>
    <property type="molecule type" value="Genomic_DNA"/>
</dbReference>